<keyword evidence="2" id="KW-0472">Membrane</keyword>
<gene>
    <name evidence="3" type="ORF">KIW84_024186</name>
</gene>
<keyword evidence="1" id="KW-0175">Coiled coil</keyword>
<keyword evidence="2" id="KW-1133">Transmembrane helix</keyword>
<feature type="transmembrane region" description="Helical" evidence="2">
    <location>
        <begin position="7"/>
        <end position="30"/>
    </location>
</feature>
<comment type="caution">
    <text evidence="3">The sequence shown here is derived from an EMBL/GenBank/DDBJ whole genome shotgun (WGS) entry which is preliminary data.</text>
</comment>
<feature type="transmembrane region" description="Helical" evidence="2">
    <location>
        <begin position="312"/>
        <end position="330"/>
    </location>
</feature>
<evidence type="ECO:0000313" key="3">
    <source>
        <dbReference type="EMBL" id="KAI5438350.1"/>
    </source>
</evidence>
<dbReference type="PANTHER" id="PTHR36073">
    <property type="match status" value="1"/>
</dbReference>
<proteinExistence type="predicted"/>
<dbReference type="OrthoDB" id="1937632at2759"/>
<feature type="transmembrane region" description="Helical" evidence="2">
    <location>
        <begin position="278"/>
        <end position="300"/>
    </location>
</feature>
<protein>
    <submittedName>
        <fullName evidence="3">Uncharacterized protein</fullName>
    </submittedName>
</protein>
<feature type="transmembrane region" description="Helical" evidence="2">
    <location>
        <begin position="253"/>
        <end position="272"/>
    </location>
</feature>
<dbReference type="Gramene" id="Psat02G0418600-T1">
    <property type="protein sequence ID" value="KAI5438350.1"/>
    <property type="gene ID" value="KIW84_024186"/>
</dbReference>
<reference evidence="3 4" key="1">
    <citation type="journal article" date="2022" name="Nat. Genet.">
        <title>Improved pea reference genome and pan-genome highlight genomic features and evolutionary characteristics.</title>
        <authorList>
            <person name="Yang T."/>
            <person name="Liu R."/>
            <person name="Luo Y."/>
            <person name="Hu S."/>
            <person name="Wang D."/>
            <person name="Wang C."/>
            <person name="Pandey M.K."/>
            <person name="Ge S."/>
            <person name="Xu Q."/>
            <person name="Li N."/>
            <person name="Li G."/>
            <person name="Huang Y."/>
            <person name="Saxena R.K."/>
            <person name="Ji Y."/>
            <person name="Li M."/>
            <person name="Yan X."/>
            <person name="He Y."/>
            <person name="Liu Y."/>
            <person name="Wang X."/>
            <person name="Xiang C."/>
            <person name="Varshney R.K."/>
            <person name="Ding H."/>
            <person name="Gao S."/>
            <person name="Zong X."/>
        </authorList>
    </citation>
    <scope>NUCLEOTIDE SEQUENCE [LARGE SCALE GENOMIC DNA]</scope>
    <source>
        <strain evidence="3 4">cv. Zhongwan 6</strain>
    </source>
</reference>
<accession>A0A9D5BC27</accession>
<evidence type="ECO:0000256" key="2">
    <source>
        <dbReference type="SAM" id="Phobius"/>
    </source>
</evidence>
<feature type="coiled-coil region" evidence="1">
    <location>
        <begin position="79"/>
        <end position="155"/>
    </location>
</feature>
<name>A0A9D5BC27_PEA</name>
<dbReference type="AlphaFoldDB" id="A0A9D5BC27"/>
<evidence type="ECO:0000256" key="1">
    <source>
        <dbReference type="SAM" id="Coils"/>
    </source>
</evidence>
<keyword evidence="4" id="KW-1185">Reference proteome</keyword>
<dbReference type="EMBL" id="JAMSHJ010000002">
    <property type="protein sequence ID" value="KAI5438350.1"/>
    <property type="molecule type" value="Genomic_DNA"/>
</dbReference>
<dbReference type="PANTHER" id="PTHR36073:SF1">
    <property type="entry name" value="OS01G0962100 PROTEIN"/>
    <property type="match status" value="1"/>
</dbReference>
<feature type="transmembrane region" description="Helical" evidence="2">
    <location>
        <begin position="50"/>
        <end position="70"/>
    </location>
</feature>
<organism evidence="3 4">
    <name type="scientific">Pisum sativum</name>
    <name type="common">Garden pea</name>
    <name type="synonym">Lathyrus oleraceus</name>
    <dbReference type="NCBI Taxonomy" id="3888"/>
    <lineage>
        <taxon>Eukaryota</taxon>
        <taxon>Viridiplantae</taxon>
        <taxon>Streptophyta</taxon>
        <taxon>Embryophyta</taxon>
        <taxon>Tracheophyta</taxon>
        <taxon>Spermatophyta</taxon>
        <taxon>Magnoliopsida</taxon>
        <taxon>eudicotyledons</taxon>
        <taxon>Gunneridae</taxon>
        <taxon>Pentapetalae</taxon>
        <taxon>rosids</taxon>
        <taxon>fabids</taxon>
        <taxon>Fabales</taxon>
        <taxon>Fabaceae</taxon>
        <taxon>Papilionoideae</taxon>
        <taxon>50 kb inversion clade</taxon>
        <taxon>NPAAA clade</taxon>
        <taxon>Hologalegina</taxon>
        <taxon>IRL clade</taxon>
        <taxon>Fabeae</taxon>
        <taxon>Lathyrus</taxon>
    </lineage>
</organism>
<sequence>MELISELLASVILLLTRVFTIIKLVCFFPIRTGLIVINTWTELFRNAIIFNVNIILRFVSSVLGLFFLPARVVSSIERERQLERKLHRMQTEMESLEWNQKKLQERFQLAVKECKMMEMLLAELEEEHDLTIAKIENLEGKLRDQINENRRLKENQGKGYWNLKNQNIDNDRKVDDSIPPPTLPWKSSYSESEVSLQDLLSRKDIWQDESKARTELLKLLKTGQKSAPAKPEPVSKDAVAEVREVLDHRREVAISRSIFSAILSLIVGVTVWEADDPCMPLVVALFAVVGMSLKSVVQFFFSIRNKPASDAVALLSFNWFILGTLTYPTLPRVAPMLAPLVLRFVDQAIIRFGLLSLV</sequence>
<dbReference type="Proteomes" id="UP001058974">
    <property type="component" value="Chromosome 2"/>
</dbReference>
<evidence type="ECO:0000313" key="4">
    <source>
        <dbReference type="Proteomes" id="UP001058974"/>
    </source>
</evidence>
<keyword evidence="2" id="KW-0812">Transmembrane</keyword>
<dbReference type="Gramene" id="PSAT_LOCUS8525_t1">
    <property type="protein sequence ID" value="CAL5188336.1"/>
    <property type="gene ID" value="PSAT_LOCUS8525"/>
</dbReference>